<dbReference type="EMBL" id="JACCBT010000001">
    <property type="protein sequence ID" value="NYE14038.1"/>
    <property type="molecule type" value="Genomic_DNA"/>
</dbReference>
<proteinExistence type="predicted"/>
<dbReference type="RefSeq" id="WP_179834984.1">
    <property type="nucleotide sequence ID" value="NZ_BMRD01000022.1"/>
</dbReference>
<protein>
    <submittedName>
        <fullName evidence="1">Uncharacterized protein</fullName>
    </submittedName>
</protein>
<evidence type="ECO:0000313" key="2">
    <source>
        <dbReference type="Proteomes" id="UP000591272"/>
    </source>
</evidence>
<name>A0A7Y9GCK0_9ACTN</name>
<sequence>MTEPRGLAGGAEAMRNALKKEGNDRMLDVVDGFGQRGASEMVVGSALLVEQTDLVRFRAWLSVAAAAEGRTNGLSRTGRTGGAGVMLTRANWRTGGETASGADRWPRCAP</sequence>
<organism evidence="1 2">
    <name type="scientific">Actinomadura citrea</name>
    <dbReference type="NCBI Taxonomy" id="46158"/>
    <lineage>
        <taxon>Bacteria</taxon>
        <taxon>Bacillati</taxon>
        <taxon>Actinomycetota</taxon>
        <taxon>Actinomycetes</taxon>
        <taxon>Streptosporangiales</taxon>
        <taxon>Thermomonosporaceae</taxon>
        <taxon>Actinomadura</taxon>
    </lineage>
</organism>
<keyword evidence="2" id="KW-1185">Reference proteome</keyword>
<dbReference type="Proteomes" id="UP000591272">
    <property type="component" value="Unassembled WGS sequence"/>
</dbReference>
<evidence type="ECO:0000313" key="1">
    <source>
        <dbReference type="EMBL" id="NYE14038.1"/>
    </source>
</evidence>
<gene>
    <name evidence="1" type="ORF">BJ999_004334</name>
</gene>
<reference evidence="1 2" key="1">
    <citation type="submission" date="2020-07" db="EMBL/GenBank/DDBJ databases">
        <title>Sequencing the genomes of 1000 actinobacteria strains.</title>
        <authorList>
            <person name="Klenk H.-P."/>
        </authorList>
    </citation>
    <scope>NUCLEOTIDE SEQUENCE [LARGE SCALE GENOMIC DNA]</scope>
    <source>
        <strain evidence="1 2">DSM 43461</strain>
    </source>
</reference>
<accession>A0A7Y9GCK0</accession>
<dbReference type="AlphaFoldDB" id="A0A7Y9GCK0"/>
<comment type="caution">
    <text evidence="1">The sequence shown here is derived from an EMBL/GenBank/DDBJ whole genome shotgun (WGS) entry which is preliminary data.</text>
</comment>